<dbReference type="AlphaFoldDB" id="A0A8J2KLG1"/>
<dbReference type="InterPro" id="IPR051019">
    <property type="entry name" value="VLCFA-Steroid_DH"/>
</dbReference>
<reference evidence="3" key="1">
    <citation type="submission" date="2021-06" db="EMBL/GenBank/DDBJ databases">
        <authorList>
            <person name="Hodson N. C."/>
            <person name="Mongue J. A."/>
            <person name="Jaron S. K."/>
        </authorList>
    </citation>
    <scope>NUCLEOTIDE SEQUENCE</scope>
</reference>
<name>A0A8J2KLG1_9HEXA</name>
<dbReference type="PANTHER" id="PTHR43899">
    <property type="entry name" value="RH59310P"/>
    <property type="match status" value="1"/>
</dbReference>
<dbReference type="PANTHER" id="PTHR43899:SF13">
    <property type="entry name" value="RH59310P"/>
    <property type="match status" value="1"/>
</dbReference>
<comment type="caution">
    <text evidence="3">The sequence shown here is derived from an EMBL/GenBank/DDBJ whole genome shotgun (WGS) entry which is preliminary data.</text>
</comment>
<sequence length="123" mass="14021">PFAAAYSATKAYTDNLTQSLAAEYENHGVIFQSLLPGFVHTKMIWSEKPSIFAPTPETYVRSALKTIGIEERTSAHCTHRMTKHVVELFGFLFPNLTRTLYFTLFEEMREAVDFGTKPQTRNI</sequence>
<dbReference type="InterPro" id="IPR002347">
    <property type="entry name" value="SDR_fam"/>
</dbReference>
<keyword evidence="2" id="KW-0560">Oxidoreductase</keyword>
<dbReference type="GO" id="GO:0016491">
    <property type="term" value="F:oxidoreductase activity"/>
    <property type="evidence" value="ECO:0007669"/>
    <property type="project" value="UniProtKB-KW"/>
</dbReference>
<dbReference type="OrthoDB" id="5545019at2759"/>
<comment type="similarity">
    <text evidence="1">Belongs to the short-chain dehydrogenases/reductases (SDR) family.</text>
</comment>
<gene>
    <name evidence="3" type="ORF">AFUS01_LOCUS27301</name>
</gene>
<evidence type="ECO:0000313" key="3">
    <source>
        <dbReference type="EMBL" id="CAG7816695.1"/>
    </source>
</evidence>
<evidence type="ECO:0000313" key="4">
    <source>
        <dbReference type="Proteomes" id="UP000708208"/>
    </source>
</evidence>
<keyword evidence="4" id="KW-1185">Reference proteome</keyword>
<organism evidence="3 4">
    <name type="scientific">Allacma fusca</name>
    <dbReference type="NCBI Taxonomy" id="39272"/>
    <lineage>
        <taxon>Eukaryota</taxon>
        <taxon>Metazoa</taxon>
        <taxon>Ecdysozoa</taxon>
        <taxon>Arthropoda</taxon>
        <taxon>Hexapoda</taxon>
        <taxon>Collembola</taxon>
        <taxon>Symphypleona</taxon>
        <taxon>Sminthuridae</taxon>
        <taxon>Allacma</taxon>
    </lineage>
</organism>
<feature type="non-terminal residue" evidence="3">
    <location>
        <position position="1"/>
    </location>
</feature>
<protein>
    <submittedName>
        <fullName evidence="3">Uncharacterized protein</fullName>
    </submittedName>
</protein>
<evidence type="ECO:0000256" key="2">
    <source>
        <dbReference type="ARBA" id="ARBA00023002"/>
    </source>
</evidence>
<dbReference type="Pfam" id="PF00106">
    <property type="entry name" value="adh_short"/>
    <property type="match status" value="1"/>
</dbReference>
<proteinExistence type="inferred from homology"/>
<dbReference type="GO" id="GO:0005783">
    <property type="term" value="C:endoplasmic reticulum"/>
    <property type="evidence" value="ECO:0007669"/>
    <property type="project" value="TreeGrafter"/>
</dbReference>
<dbReference type="EMBL" id="CAJVCH010375944">
    <property type="protein sequence ID" value="CAG7816695.1"/>
    <property type="molecule type" value="Genomic_DNA"/>
</dbReference>
<evidence type="ECO:0000256" key="1">
    <source>
        <dbReference type="ARBA" id="ARBA00006484"/>
    </source>
</evidence>
<dbReference type="Proteomes" id="UP000708208">
    <property type="component" value="Unassembled WGS sequence"/>
</dbReference>
<accession>A0A8J2KLG1</accession>